<protein>
    <submittedName>
        <fullName evidence="3">Ribonuclease III domain</fullName>
    </submittedName>
</protein>
<dbReference type="EMBL" id="JBAMMX010000028">
    <property type="protein sequence ID" value="KAK6911898.1"/>
    <property type="molecule type" value="Genomic_DNA"/>
</dbReference>
<dbReference type="Proteomes" id="UP001370490">
    <property type="component" value="Unassembled WGS sequence"/>
</dbReference>
<dbReference type="GO" id="GO:0004525">
    <property type="term" value="F:ribonuclease III activity"/>
    <property type="evidence" value="ECO:0007669"/>
    <property type="project" value="InterPro"/>
</dbReference>
<dbReference type="Gene3D" id="1.10.1520.10">
    <property type="entry name" value="Ribonuclease III domain"/>
    <property type="match status" value="2"/>
</dbReference>
<feature type="domain" description="RNase III" evidence="2">
    <location>
        <begin position="107"/>
        <end position="244"/>
    </location>
</feature>
<dbReference type="Pfam" id="PF00636">
    <property type="entry name" value="Ribonuclease_3"/>
    <property type="match status" value="1"/>
</dbReference>
<dbReference type="GO" id="GO:0006396">
    <property type="term" value="P:RNA processing"/>
    <property type="evidence" value="ECO:0007669"/>
    <property type="project" value="InterPro"/>
</dbReference>
<dbReference type="InterPro" id="IPR036389">
    <property type="entry name" value="RNase_III_sf"/>
</dbReference>
<evidence type="ECO:0000313" key="4">
    <source>
        <dbReference type="Proteomes" id="UP001370490"/>
    </source>
</evidence>
<dbReference type="InterPro" id="IPR000999">
    <property type="entry name" value="RNase_III_dom"/>
</dbReference>
<name>A0AAN8YW58_9MAGN</name>
<reference evidence="3 4" key="1">
    <citation type="submission" date="2023-12" db="EMBL/GenBank/DDBJ databases">
        <title>A high-quality genome assembly for Dillenia turbinata (Dilleniales).</title>
        <authorList>
            <person name="Chanderbali A."/>
        </authorList>
    </citation>
    <scope>NUCLEOTIDE SEQUENCE [LARGE SCALE GENOMIC DNA]</scope>
    <source>
        <strain evidence="3">LSX21</strain>
        <tissue evidence="3">Leaf</tissue>
    </source>
</reference>
<accession>A0AAN8YW58</accession>
<dbReference type="PANTHER" id="PTHR34276">
    <property type="entry name" value="MINI-RIBONUCLEASE 3"/>
    <property type="match status" value="1"/>
</dbReference>
<dbReference type="AlphaFoldDB" id="A0AAN8YW58"/>
<dbReference type="PANTHER" id="PTHR34276:SF1">
    <property type="entry name" value="MINI-RIBONUCLEASE 3"/>
    <property type="match status" value="1"/>
</dbReference>
<organism evidence="3 4">
    <name type="scientific">Dillenia turbinata</name>
    <dbReference type="NCBI Taxonomy" id="194707"/>
    <lineage>
        <taxon>Eukaryota</taxon>
        <taxon>Viridiplantae</taxon>
        <taxon>Streptophyta</taxon>
        <taxon>Embryophyta</taxon>
        <taxon>Tracheophyta</taxon>
        <taxon>Spermatophyta</taxon>
        <taxon>Magnoliopsida</taxon>
        <taxon>eudicotyledons</taxon>
        <taxon>Gunneridae</taxon>
        <taxon>Pentapetalae</taxon>
        <taxon>Dilleniales</taxon>
        <taxon>Dilleniaceae</taxon>
        <taxon>Dillenia</taxon>
    </lineage>
</organism>
<dbReference type="SUPFAM" id="SSF69065">
    <property type="entry name" value="RNase III domain-like"/>
    <property type="match status" value="2"/>
</dbReference>
<sequence>MAGLAMASPRVKSSWDTQQRLPYNPNAPRSPQKAKPITKTTTIETPLTLSASSSTSRKLNPSSVSELLKRKNLNPTPDLDETYMGYEIWMPVAPKVEKPRSIYNAASLAYIGDCIYELYARRHFLFPPLDIEEYNDRVMAVVRCEAQDMFLQKLLDDNFLVDEESEAAGNGLTLFLTMVTDNYVYCSSGHMEHAVMKWQEMNVLRWGKNVSSGKSTKTKKRAGVAIYNRASALETLVGYLYLTNMKRLDEVMQKLGFANGASTQSILEEENKKVGKLRLSVWLNSNFRFANI</sequence>
<feature type="region of interest" description="Disordered" evidence="1">
    <location>
        <begin position="1"/>
        <end position="71"/>
    </location>
</feature>
<evidence type="ECO:0000256" key="1">
    <source>
        <dbReference type="SAM" id="MobiDB-lite"/>
    </source>
</evidence>
<comment type="caution">
    <text evidence="3">The sequence shown here is derived from an EMBL/GenBank/DDBJ whole genome shotgun (WGS) entry which is preliminary data.</text>
</comment>
<gene>
    <name evidence="3" type="ORF">RJ641_023991</name>
</gene>
<evidence type="ECO:0000313" key="3">
    <source>
        <dbReference type="EMBL" id="KAK6911898.1"/>
    </source>
</evidence>
<evidence type="ECO:0000259" key="2">
    <source>
        <dbReference type="Pfam" id="PF00636"/>
    </source>
</evidence>
<feature type="compositionally biased region" description="Low complexity" evidence="1">
    <location>
        <begin position="35"/>
        <end position="56"/>
    </location>
</feature>
<proteinExistence type="predicted"/>
<keyword evidence="4" id="KW-1185">Reference proteome</keyword>